<evidence type="ECO:0000313" key="1">
    <source>
        <dbReference type="EMBL" id="MDY7231994.1"/>
    </source>
</evidence>
<organism evidence="1 2">
    <name type="scientific">Hyalangium rubrum</name>
    <dbReference type="NCBI Taxonomy" id="3103134"/>
    <lineage>
        <taxon>Bacteria</taxon>
        <taxon>Pseudomonadati</taxon>
        <taxon>Myxococcota</taxon>
        <taxon>Myxococcia</taxon>
        <taxon>Myxococcales</taxon>
        <taxon>Cystobacterineae</taxon>
        <taxon>Archangiaceae</taxon>
        <taxon>Hyalangium</taxon>
    </lineage>
</organism>
<accession>A0ABU5HEV4</accession>
<dbReference type="SUPFAM" id="SSF48371">
    <property type="entry name" value="ARM repeat"/>
    <property type="match status" value="1"/>
</dbReference>
<name>A0ABU5HEV4_9BACT</name>
<dbReference type="Pfam" id="PF14025">
    <property type="entry name" value="DUF4241"/>
    <property type="match status" value="1"/>
</dbReference>
<dbReference type="RefSeq" id="WP_321550709.1">
    <property type="nucleotide sequence ID" value="NZ_JAXIVS010000017.1"/>
</dbReference>
<keyword evidence="2" id="KW-1185">Reference proteome</keyword>
<dbReference type="InterPro" id="IPR025335">
    <property type="entry name" value="DUF4241"/>
</dbReference>
<proteinExistence type="predicted"/>
<dbReference type="EMBL" id="JAXIVS010000017">
    <property type="protein sequence ID" value="MDY7231994.1"/>
    <property type="molecule type" value="Genomic_DNA"/>
</dbReference>
<reference evidence="1 2" key="1">
    <citation type="submission" date="2023-12" db="EMBL/GenBank/DDBJ databases">
        <title>the genome sequence of Hyalangium sp. s54d21.</title>
        <authorList>
            <person name="Zhang X."/>
        </authorList>
    </citation>
    <scope>NUCLEOTIDE SEQUENCE [LARGE SCALE GENOMIC DNA]</scope>
    <source>
        <strain evidence="2">s54d21</strain>
    </source>
</reference>
<comment type="caution">
    <text evidence="1">The sequence shown here is derived from an EMBL/GenBank/DDBJ whole genome shotgun (WGS) entry which is preliminary data.</text>
</comment>
<dbReference type="Proteomes" id="UP001291309">
    <property type="component" value="Unassembled WGS sequence"/>
</dbReference>
<evidence type="ECO:0000313" key="2">
    <source>
        <dbReference type="Proteomes" id="UP001291309"/>
    </source>
</evidence>
<dbReference type="InterPro" id="IPR011989">
    <property type="entry name" value="ARM-like"/>
</dbReference>
<sequence length="490" mass="53723">MAVRSTGPDLLSAFENERVLLSRGRPVAVYTHHAGTLVLTSGRIVVCNPLTLPPRPLPGAHLLVLLTLNHREPFSRAVPPGRYPVLLSVIRTRRTGSSAAHESIAMAMVRFEESRPVRWERATRGEPARVLPPHPRHGYRAEPDITAFLDADVVERVPDRSRQFVDTFTAHSSPMWSSTALTLEPRSGANIIAFSSPTPGAESRAQGVSTSWWGLGEDGQPVCLVTDFLDLDLSRPALPDDAEARLGRIRDLVLQLRYGDAEMRGRALREIGDYGGEAAEAVESVLERILSTESDAAEREYAAAAIARICAEAPEQVELLARALAAPVGTEALAALLRAVGSIGICRQEARFFHPIAERVLTVLIQRLDEGDRHIQSGIKSFVWDLGAHRPEAWDLLVRLLSTADVELRVAAASRLSHSEFATHHEAALDALATVIMDELLELELRVAAASSLRAFPRLSVSARTALWNAASSKQPLLAWYARDMLRQRK</sequence>
<dbReference type="Gene3D" id="1.25.10.10">
    <property type="entry name" value="Leucine-rich Repeat Variant"/>
    <property type="match status" value="1"/>
</dbReference>
<dbReference type="InterPro" id="IPR016024">
    <property type="entry name" value="ARM-type_fold"/>
</dbReference>
<gene>
    <name evidence="1" type="ORF">SYV04_36740</name>
</gene>
<protein>
    <submittedName>
        <fullName evidence="1">DUF4241 domain-containing protein</fullName>
    </submittedName>
</protein>